<keyword evidence="5" id="KW-1185">Reference proteome</keyword>
<feature type="region of interest" description="Disordered" evidence="2">
    <location>
        <begin position="351"/>
        <end position="434"/>
    </location>
</feature>
<dbReference type="EMBL" id="JAVFWL010000003">
    <property type="protein sequence ID" value="KAK6746062.1"/>
    <property type="molecule type" value="Genomic_DNA"/>
</dbReference>
<sequence length="434" mass="47930">MPENCLYITYSNPQAVYQPGTNVTGVANLDLKEPIKARSLKIIVDGRAYTHWRVTRSRSVRNNDGTTRTENYTVPYSATVIYATGETTAWEAARGSKEVLQPGFYQFPFTFLLPSNCAPSFEGAYGYIRYMVKIELDRPWRFNKTDKKPFTVIPVFDLNTIPQAAIPLKDVKVKNLGVVLFRHGKVTVECELPKTGFVPGEMVVINARIINDSSKSLVKAHVKLVEHSRYVAFEHGRTFQHGLFMDNIPNVYISNRRSLTRKLATGDQQLSIDRNSKGNAQIYLQVPPTVPSFNTCPIISVDYDVDIKFETSATLNSDIETSCPIIVGTIPVRSVSFTAVPSAPPMDFPSSSGVIPSAPTMDIPPVASPSAPPMETPPPYPESNGATPFPPLPPSYEESINGVDGTTMDTENIEPFAPRYPFYPVQPVTTKKGG</sequence>
<evidence type="ECO:0000313" key="4">
    <source>
        <dbReference type="EMBL" id="KAK6746062.1"/>
    </source>
</evidence>
<evidence type="ECO:0000256" key="2">
    <source>
        <dbReference type="SAM" id="MobiDB-lite"/>
    </source>
</evidence>
<protein>
    <recommendedName>
        <fullName evidence="3">Arrestin C-terminal-like domain-containing protein</fullName>
    </recommendedName>
</protein>
<dbReference type="SMART" id="SM01017">
    <property type="entry name" value="Arrestin_C"/>
    <property type="match status" value="1"/>
</dbReference>
<dbReference type="PANTHER" id="PTHR11188:SF175">
    <property type="entry name" value="ARRESTIN C-TERMINAL-LIKE DOMAIN-CONTAINING PROTEIN"/>
    <property type="match status" value="1"/>
</dbReference>
<dbReference type="InterPro" id="IPR014752">
    <property type="entry name" value="Arrestin-like_C"/>
</dbReference>
<reference evidence="4 5" key="1">
    <citation type="submission" date="2023-08" db="EMBL/GenBank/DDBJ databases">
        <title>A Necator americanus chromosomal reference genome.</title>
        <authorList>
            <person name="Ilik V."/>
            <person name="Petrzelkova K.J."/>
            <person name="Pardy F."/>
            <person name="Fuh T."/>
            <person name="Niatou-Singa F.S."/>
            <person name="Gouil Q."/>
            <person name="Baker L."/>
            <person name="Ritchie M.E."/>
            <person name="Jex A.R."/>
            <person name="Gazzola D."/>
            <person name="Li H."/>
            <person name="Toshio Fujiwara R."/>
            <person name="Zhan B."/>
            <person name="Aroian R.V."/>
            <person name="Pafco B."/>
            <person name="Schwarz E.M."/>
        </authorList>
    </citation>
    <scope>NUCLEOTIDE SEQUENCE [LARGE SCALE GENOMIC DNA]</scope>
    <source>
        <strain evidence="4 5">Aroian</strain>
        <tissue evidence="4">Whole animal</tissue>
    </source>
</reference>
<evidence type="ECO:0000256" key="1">
    <source>
        <dbReference type="ARBA" id="ARBA00005298"/>
    </source>
</evidence>
<dbReference type="InterPro" id="IPR014756">
    <property type="entry name" value="Ig_E-set"/>
</dbReference>
<dbReference type="InterPro" id="IPR011021">
    <property type="entry name" value="Arrestin-like_N"/>
</dbReference>
<comment type="caution">
    <text evidence="4">The sequence shown here is derived from an EMBL/GenBank/DDBJ whole genome shotgun (WGS) entry which is preliminary data.</text>
</comment>
<evidence type="ECO:0000313" key="5">
    <source>
        <dbReference type="Proteomes" id="UP001303046"/>
    </source>
</evidence>
<name>A0ABR1D6A0_NECAM</name>
<feature type="compositionally biased region" description="Pro residues" evidence="2">
    <location>
        <begin position="366"/>
        <end position="381"/>
    </location>
</feature>
<dbReference type="InterPro" id="IPR011022">
    <property type="entry name" value="Arrestin_C-like"/>
</dbReference>
<dbReference type="Proteomes" id="UP001303046">
    <property type="component" value="Unassembled WGS sequence"/>
</dbReference>
<accession>A0ABR1D6A0</accession>
<evidence type="ECO:0000259" key="3">
    <source>
        <dbReference type="SMART" id="SM01017"/>
    </source>
</evidence>
<proteinExistence type="inferred from homology"/>
<gene>
    <name evidence="4" type="primary">Necator_chrIII.g13043</name>
    <name evidence="4" type="ORF">RB195_012276</name>
</gene>
<dbReference type="Gene3D" id="2.60.40.640">
    <property type="match status" value="2"/>
</dbReference>
<organism evidence="4 5">
    <name type="scientific">Necator americanus</name>
    <name type="common">Human hookworm</name>
    <dbReference type="NCBI Taxonomy" id="51031"/>
    <lineage>
        <taxon>Eukaryota</taxon>
        <taxon>Metazoa</taxon>
        <taxon>Ecdysozoa</taxon>
        <taxon>Nematoda</taxon>
        <taxon>Chromadorea</taxon>
        <taxon>Rhabditida</taxon>
        <taxon>Rhabditina</taxon>
        <taxon>Rhabditomorpha</taxon>
        <taxon>Strongyloidea</taxon>
        <taxon>Ancylostomatidae</taxon>
        <taxon>Bunostominae</taxon>
        <taxon>Necator</taxon>
    </lineage>
</organism>
<feature type="domain" description="Arrestin C-terminal-like" evidence="3">
    <location>
        <begin position="182"/>
        <end position="332"/>
    </location>
</feature>
<dbReference type="SUPFAM" id="SSF81296">
    <property type="entry name" value="E set domains"/>
    <property type="match status" value="2"/>
</dbReference>
<dbReference type="PANTHER" id="PTHR11188">
    <property type="entry name" value="ARRESTIN DOMAIN CONTAINING PROTEIN"/>
    <property type="match status" value="1"/>
</dbReference>
<dbReference type="InterPro" id="IPR050357">
    <property type="entry name" value="Arrestin_domain-protein"/>
</dbReference>
<dbReference type="Pfam" id="PF02752">
    <property type="entry name" value="Arrestin_C"/>
    <property type="match status" value="1"/>
</dbReference>
<comment type="similarity">
    <text evidence="1">Belongs to the arrestin family.</text>
</comment>
<dbReference type="Pfam" id="PF00339">
    <property type="entry name" value="Arrestin_N"/>
    <property type="match status" value="1"/>
</dbReference>